<dbReference type="Gene3D" id="3.40.50.720">
    <property type="entry name" value="NAD(P)-binding Rossmann-like Domain"/>
    <property type="match status" value="1"/>
</dbReference>
<dbReference type="InterPro" id="IPR051397">
    <property type="entry name" value="Zn-ADH-like_protein"/>
</dbReference>
<accession>A0A0G4PIJ9</accession>
<evidence type="ECO:0000313" key="2">
    <source>
        <dbReference type="EMBL" id="CRL26227.1"/>
    </source>
</evidence>
<dbReference type="EMBL" id="HG793150">
    <property type="protein sequence ID" value="CRL26227.1"/>
    <property type="molecule type" value="Genomic_DNA"/>
</dbReference>
<dbReference type="STRING" id="1429867.A0A0G4PIJ9"/>
<dbReference type="GO" id="GO:0005739">
    <property type="term" value="C:mitochondrion"/>
    <property type="evidence" value="ECO:0007669"/>
    <property type="project" value="TreeGrafter"/>
</dbReference>
<sequence length="400" mass="43830">MVHLTMSHQHPSISDTRVHPTHHALILRPAPFTKPQVEEIPIPSLLPGSVLLRSLATPLHSYSKLCLEFYNPARSPHQKPFIPGSSAIARVSRVGDDATILEVGQLVLFDSVMKGRDSPETVRFANPVCRGFDLHNSELLASSGFADGSYAEVMRAPLENCYPLDEAKLMGDPRQWGFAYTPEQLCAFATFLRPFGGLSSIDVKPGETVLISPATSPNGAAACMVALAMGANVVAWSHDGAKLVHLNHILSQTHNGSCGRISTITWTGNCTNDTRNIIKRFGPMDAFLDISPSGTGESFHLKSGIMSLRPEGRVSLMGAYETLEIPNLFVTRCNITLKGNWMYERNDILALIKMVEKGNLRLKEADRYYVVGEFGLHQWREALTAANQLTGIGESVVFSF</sequence>
<dbReference type="PANTHER" id="PTHR43677:SF4">
    <property type="entry name" value="QUINONE OXIDOREDUCTASE-LIKE PROTEIN 2"/>
    <property type="match status" value="1"/>
</dbReference>
<dbReference type="GO" id="GO:0016491">
    <property type="term" value="F:oxidoreductase activity"/>
    <property type="evidence" value="ECO:0007669"/>
    <property type="project" value="TreeGrafter"/>
</dbReference>
<evidence type="ECO:0000313" key="3">
    <source>
        <dbReference type="Proteomes" id="UP000053732"/>
    </source>
</evidence>
<protein>
    <submittedName>
        <fullName evidence="2">Alcohol dehydrogenase superfamily, zinc-containing</fullName>
    </submittedName>
</protein>
<reference evidence="2 3" key="1">
    <citation type="journal article" date="2014" name="Nat. Commun.">
        <title>Multiple recent horizontal transfers of a large genomic region in cheese making fungi.</title>
        <authorList>
            <person name="Cheeseman K."/>
            <person name="Ropars J."/>
            <person name="Renault P."/>
            <person name="Dupont J."/>
            <person name="Gouzy J."/>
            <person name="Branca A."/>
            <person name="Abraham A.L."/>
            <person name="Ceppi M."/>
            <person name="Conseiller E."/>
            <person name="Debuchy R."/>
            <person name="Malagnac F."/>
            <person name="Goarin A."/>
            <person name="Silar P."/>
            <person name="Lacoste S."/>
            <person name="Sallet E."/>
            <person name="Bensimon A."/>
            <person name="Giraud T."/>
            <person name="Brygoo Y."/>
        </authorList>
    </citation>
    <scope>NUCLEOTIDE SEQUENCE [LARGE SCALE GENOMIC DNA]</scope>
    <source>
        <strain evidence="3">FM 013</strain>
    </source>
</reference>
<name>A0A0G4PIJ9_PENC3</name>
<keyword evidence="3" id="KW-1185">Reference proteome</keyword>
<dbReference type="SUPFAM" id="SSF51735">
    <property type="entry name" value="NAD(P)-binding Rossmann-fold domains"/>
    <property type="match status" value="1"/>
</dbReference>
<dbReference type="PANTHER" id="PTHR43677">
    <property type="entry name" value="SHORT-CHAIN DEHYDROGENASE/REDUCTASE"/>
    <property type="match status" value="1"/>
</dbReference>
<feature type="domain" description="Alcohol dehydrogenase-like N-terminal" evidence="1">
    <location>
        <begin position="77"/>
        <end position="165"/>
    </location>
</feature>
<dbReference type="Gene3D" id="3.90.180.10">
    <property type="entry name" value="Medium-chain alcohol dehydrogenases, catalytic domain"/>
    <property type="match status" value="1"/>
</dbReference>
<dbReference type="InterPro" id="IPR036291">
    <property type="entry name" value="NAD(P)-bd_dom_sf"/>
</dbReference>
<dbReference type="InterPro" id="IPR013154">
    <property type="entry name" value="ADH-like_N"/>
</dbReference>
<organism evidence="2 3">
    <name type="scientific">Penicillium camemberti (strain FM 013)</name>
    <dbReference type="NCBI Taxonomy" id="1429867"/>
    <lineage>
        <taxon>Eukaryota</taxon>
        <taxon>Fungi</taxon>
        <taxon>Dikarya</taxon>
        <taxon>Ascomycota</taxon>
        <taxon>Pezizomycotina</taxon>
        <taxon>Eurotiomycetes</taxon>
        <taxon>Eurotiomycetidae</taxon>
        <taxon>Eurotiales</taxon>
        <taxon>Aspergillaceae</taxon>
        <taxon>Penicillium</taxon>
    </lineage>
</organism>
<dbReference type="AlphaFoldDB" id="A0A0G4PIJ9"/>
<dbReference type="SUPFAM" id="SSF50129">
    <property type="entry name" value="GroES-like"/>
    <property type="match status" value="1"/>
</dbReference>
<dbReference type="Pfam" id="PF08240">
    <property type="entry name" value="ADH_N"/>
    <property type="match status" value="1"/>
</dbReference>
<evidence type="ECO:0000259" key="1">
    <source>
        <dbReference type="Pfam" id="PF08240"/>
    </source>
</evidence>
<dbReference type="CDD" id="cd05188">
    <property type="entry name" value="MDR"/>
    <property type="match status" value="1"/>
</dbReference>
<dbReference type="Proteomes" id="UP000053732">
    <property type="component" value="Unassembled WGS sequence"/>
</dbReference>
<proteinExistence type="predicted"/>
<gene>
    <name evidence="2" type="ORF">PCAMFM013_S017g000210</name>
</gene>
<dbReference type="InterPro" id="IPR011032">
    <property type="entry name" value="GroES-like_sf"/>
</dbReference>